<organism evidence="12 13">
    <name type="scientific">Halorientalis brevis</name>
    <dbReference type="NCBI Taxonomy" id="1126241"/>
    <lineage>
        <taxon>Archaea</taxon>
        <taxon>Methanobacteriati</taxon>
        <taxon>Methanobacteriota</taxon>
        <taxon>Stenosarchaea group</taxon>
        <taxon>Halobacteria</taxon>
        <taxon>Halobacteriales</taxon>
        <taxon>Haloarculaceae</taxon>
        <taxon>Halorientalis</taxon>
    </lineage>
</organism>
<dbReference type="PROSITE" id="PS00327">
    <property type="entry name" value="BACTERIAL_OPSIN_RET"/>
    <property type="match status" value="1"/>
</dbReference>
<evidence type="ECO:0000256" key="7">
    <source>
        <dbReference type="ARBA" id="ARBA00022989"/>
    </source>
</evidence>
<feature type="transmembrane region" description="Helical" evidence="11">
    <location>
        <begin position="6"/>
        <end position="26"/>
    </location>
</feature>
<evidence type="ECO:0000313" key="13">
    <source>
        <dbReference type="Proteomes" id="UP001597119"/>
    </source>
</evidence>
<keyword evidence="8" id="KW-0157">Chromophore</keyword>
<dbReference type="AlphaFoldDB" id="A0ABD6CFL9"/>
<evidence type="ECO:0000256" key="5">
    <source>
        <dbReference type="ARBA" id="ARBA00022692"/>
    </source>
</evidence>
<dbReference type="Proteomes" id="UP001597119">
    <property type="component" value="Unassembled WGS sequence"/>
</dbReference>
<dbReference type="SMART" id="SM01021">
    <property type="entry name" value="Bac_rhodopsin"/>
    <property type="match status" value="1"/>
</dbReference>
<keyword evidence="4" id="KW-0716">Sensory transduction</keyword>
<evidence type="ECO:0000256" key="2">
    <source>
        <dbReference type="ARBA" id="ARBA00008130"/>
    </source>
</evidence>
<feature type="transmembrane region" description="Helical" evidence="11">
    <location>
        <begin position="70"/>
        <end position="90"/>
    </location>
</feature>
<evidence type="ECO:0000256" key="1">
    <source>
        <dbReference type="ARBA" id="ARBA00004141"/>
    </source>
</evidence>
<evidence type="ECO:0000256" key="9">
    <source>
        <dbReference type="ARBA" id="ARBA00023136"/>
    </source>
</evidence>
<dbReference type="Gene3D" id="1.20.1070.10">
    <property type="entry name" value="Rhodopsin 7-helix transmembrane proteins"/>
    <property type="match status" value="1"/>
</dbReference>
<accession>A0ABD6CFL9</accession>
<name>A0ABD6CFL9_9EURY</name>
<evidence type="ECO:0000313" key="12">
    <source>
        <dbReference type="EMBL" id="MFD1588980.1"/>
    </source>
</evidence>
<comment type="similarity">
    <text evidence="2">Belongs to the archaeal/bacterial/fungal opsin family.</text>
</comment>
<keyword evidence="13" id="KW-1185">Reference proteome</keyword>
<evidence type="ECO:0000256" key="6">
    <source>
        <dbReference type="ARBA" id="ARBA00022925"/>
    </source>
</evidence>
<evidence type="ECO:0000256" key="3">
    <source>
        <dbReference type="ARBA" id="ARBA00022543"/>
    </source>
</evidence>
<evidence type="ECO:0000256" key="4">
    <source>
        <dbReference type="ARBA" id="ARBA00022606"/>
    </source>
</evidence>
<dbReference type="GO" id="GO:0007602">
    <property type="term" value="P:phototransduction"/>
    <property type="evidence" value="ECO:0007669"/>
    <property type="project" value="UniProtKB-KW"/>
</dbReference>
<dbReference type="EMBL" id="JBHUDJ010000014">
    <property type="protein sequence ID" value="MFD1588980.1"/>
    <property type="molecule type" value="Genomic_DNA"/>
</dbReference>
<dbReference type="InterPro" id="IPR001425">
    <property type="entry name" value="Arc/bac/fun_rhodopsins"/>
</dbReference>
<keyword evidence="6" id="KW-0681">Retinal protein</keyword>
<dbReference type="Pfam" id="PF01036">
    <property type="entry name" value="Bac_rhodopsin"/>
    <property type="match status" value="1"/>
</dbReference>
<dbReference type="PRINTS" id="PR00251">
    <property type="entry name" value="BACTRLOPSIN"/>
</dbReference>
<keyword evidence="10" id="KW-0675">Receptor</keyword>
<dbReference type="GO" id="GO:0009881">
    <property type="term" value="F:photoreceptor activity"/>
    <property type="evidence" value="ECO:0007669"/>
    <property type="project" value="UniProtKB-KW"/>
</dbReference>
<reference evidence="12 13" key="1">
    <citation type="journal article" date="2019" name="Int. J. Syst. Evol. Microbiol.">
        <title>The Global Catalogue of Microorganisms (GCM) 10K type strain sequencing project: providing services to taxonomists for standard genome sequencing and annotation.</title>
        <authorList>
            <consortium name="The Broad Institute Genomics Platform"/>
            <consortium name="The Broad Institute Genome Sequencing Center for Infectious Disease"/>
            <person name="Wu L."/>
            <person name="Ma J."/>
        </authorList>
    </citation>
    <scope>NUCLEOTIDE SEQUENCE [LARGE SCALE GENOMIC DNA]</scope>
    <source>
        <strain evidence="12 13">CGMCC 1.12125</strain>
    </source>
</reference>
<evidence type="ECO:0000256" key="10">
    <source>
        <dbReference type="ARBA" id="ARBA00023170"/>
    </source>
</evidence>
<dbReference type="InterPro" id="IPR018229">
    <property type="entry name" value="Rhodopsin_retinal_BS"/>
</dbReference>
<feature type="transmembrane region" description="Helical" evidence="11">
    <location>
        <begin position="125"/>
        <end position="144"/>
    </location>
</feature>
<dbReference type="CDD" id="cd15029">
    <property type="entry name" value="7tm_SRI_SRII"/>
    <property type="match status" value="1"/>
</dbReference>
<evidence type="ECO:0000256" key="8">
    <source>
        <dbReference type="ARBA" id="ARBA00022991"/>
    </source>
</evidence>
<dbReference type="GO" id="GO:0016020">
    <property type="term" value="C:membrane"/>
    <property type="evidence" value="ECO:0007669"/>
    <property type="project" value="UniProtKB-SubCell"/>
</dbReference>
<dbReference type="PANTHER" id="PTHR28286:SF2">
    <property type="entry name" value="BACTERIORHODOPSIN _OPSIN, NOPA (EUROFUNG)"/>
    <property type="match status" value="1"/>
</dbReference>
<keyword evidence="5 11" id="KW-0812">Transmembrane</keyword>
<keyword evidence="7 11" id="KW-1133">Transmembrane helix</keyword>
<dbReference type="PANTHER" id="PTHR28286">
    <property type="match status" value="1"/>
</dbReference>
<keyword evidence="3" id="KW-0600">Photoreceptor protein</keyword>
<protein>
    <submittedName>
        <fullName evidence="12">Bacteriorhodopsin</fullName>
    </submittedName>
</protein>
<feature type="transmembrane region" description="Helical" evidence="11">
    <location>
        <begin position="102"/>
        <end position="119"/>
    </location>
</feature>
<proteinExistence type="inferred from homology"/>
<sequence>MTNITTWFQLGTVGMILGTLAMAWAMRYVPREKYRESSHLIVVGVIAAVAYALMSVGVGTIKAVDGHTVYLARYIDWLLTTPLHVVYLGLLAEVGRRQLGELAVWQGLTIALGLLGAYLAPPLKWVLFLAGGLAFVRVLQLLYRPIYARVQERRSDSVSELYRKLLNFIAVLWMMYPVIWVLAPSGVGLMDLETQSLVISYIDVVAKVGFGLIALHGQAIAATLAVADDAAAGASVGD</sequence>
<comment type="subcellular location">
    <subcellularLocation>
        <location evidence="1">Membrane</location>
        <topology evidence="1">Multi-pass membrane protein</topology>
    </subcellularLocation>
</comment>
<gene>
    <name evidence="12" type="ORF">ACFR9U_18530</name>
</gene>
<evidence type="ECO:0000256" key="11">
    <source>
        <dbReference type="SAM" id="Phobius"/>
    </source>
</evidence>
<dbReference type="SUPFAM" id="SSF81321">
    <property type="entry name" value="Family A G protein-coupled receptor-like"/>
    <property type="match status" value="1"/>
</dbReference>
<feature type="transmembrane region" description="Helical" evidence="11">
    <location>
        <begin position="165"/>
        <end position="183"/>
    </location>
</feature>
<feature type="transmembrane region" description="Helical" evidence="11">
    <location>
        <begin position="38"/>
        <end position="58"/>
    </location>
</feature>
<comment type="caution">
    <text evidence="12">The sequence shown here is derived from an EMBL/GenBank/DDBJ whole genome shotgun (WGS) entry which is preliminary data.</text>
</comment>
<dbReference type="RefSeq" id="WP_247378631.1">
    <property type="nucleotide sequence ID" value="NZ_JALLGV010000005.1"/>
</dbReference>
<keyword evidence="9 11" id="KW-0472">Membrane</keyword>